<evidence type="ECO:0000313" key="23">
    <source>
        <dbReference type="EMBL" id="OAF65659.1"/>
    </source>
</evidence>
<evidence type="ECO:0000256" key="2">
    <source>
        <dbReference type="ARBA" id="ARBA00004141"/>
    </source>
</evidence>
<evidence type="ECO:0000259" key="20">
    <source>
        <dbReference type="Pfam" id="PF00520"/>
    </source>
</evidence>
<evidence type="ECO:0000256" key="10">
    <source>
        <dbReference type="ARBA" id="ARBA00023002"/>
    </source>
</evidence>
<evidence type="ECO:0000256" key="14">
    <source>
        <dbReference type="ARBA" id="ARBA00037927"/>
    </source>
</evidence>
<dbReference type="InterPro" id="IPR036250">
    <property type="entry name" value="AcylCo_DH-like_C"/>
</dbReference>
<dbReference type="Pfam" id="PF02770">
    <property type="entry name" value="Acyl-CoA_dh_M"/>
    <property type="match status" value="1"/>
</dbReference>
<dbReference type="GO" id="GO:0046949">
    <property type="term" value="P:fatty-acyl-CoA biosynthetic process"/>
    <property type="evidence" value="ECO:0007669"/>
    <property type="project" value="TreeGrafter"/>
</dbReference>
<evidence type="ECO:0000256" key="12">
    <source>
        <dbReference type="ARBA" id="ARBA00023136"/>
    </source>
</evidence>
<dbReference type="Gene3D" id="1.10.540.10">
    <property type="entry name" value="Acyl-CoA dehydrogenase/oxidase, N-terminal domain"/>
    <property type="match status" value="1"/>
</dbReference>
<dbReference type="InterPro" id="IPR009075">
    <property type="entry name" value="AcylCo_DH/oxidase_C"/>
</dbReference>
<comment type="caution">
    <text evidence="23">The sequence shown here is derived from an EMBL/GenBank/DDBJ whole genome shotgun (WGS) entry which is preliminary data.</text>
</comment>
<feature type="domain" description="Acyl-CoA oxidase/dehydrogenase middle" evidence="21">
    <location>
        <begin position="365"/>
        <end position="457"/>
    </location>
</feature>
<dbReference type="Pfam" id="PF02771">
    <property type="entry name" value="Acyl-CoA_dh_N"/>
    <property type="match status" value="1"/>
</dbReference>
<dbReference type="InterPro" id="IPR037069">
    <property type="entry name" value="AcylCoA_DH/ox_N_sf"/>
</dbReference>
<gene>
    <name evidence="23" type="ORF">A3Q56_06628</name>
</gene>
<proteinExistence type="inferred from homology"/>
<dbReference type="InterPro" id="IPR006091">
    <property type="entry name" value="Acyl-CoA_Oxase/DH_mid-dom"/>
</dbReference>
<comment type="cofactor">
    <cofactor evidence="1 17">
        <name>FAD</name>
        <dbReference type="ChEBI" id="CHEBI:57692"/>
    </cofactor>
</comment>
<keyword evidence="24" id="KW-1185">Reference proteome</keyword>
<comment type="subcellular location">
    <subcellularLocation>
        <location evidence="2">Membrane</location>
        <topology evidence="2">Multi-pass membrane protein</topology>
    </subcellularLocation>
    <subcellularLocation>
        <location evidence="3">Mitochondrion matrix</location>
    </subcellularLocation>
</comment>
<feature type="transmembrane region" description="Helical" evidence="18">
    <location>
        <begin position="71"/>
        <end position="91"/>
    </location>
</feature>
<keyword evidence="8" id="KW-0809">Transit peptide</keyword>
<dbReference type="Pfam" id="PF00520">
    <property type="entry name" value="Ion_trans"/>
    <property type="match status" value="1"/>
</dbReference>
<dbReference type="GO" id="GO:0000062">
    <property type="term" value="F:fatty-acyl-CoA binding"/>
    <property type="evidence" value="ECO:0007669"/>
    <property type="project" value="TreeGrafter"/>
</dbReference>
<comment type="pathway">
    <text evidence="14">Amino-acid metabolism; tryptophan metabolism.</text>
</comment>
<evidence type="ECO:0000256" key="11">
    <source>
        <dbReference type="ARBA" id="ARBA00023128"/>
    </source>
</evidence>
<comment type="similarity">
    <text evidence="4 17">Belongs to the acyl-CoA dehydrogenase family.</text>
</comment>
<evidence type="ECO:0000259" key="21">
    <source>
        <dbReference type="Pfam" id="PF02770"/>
    </source>
</evidence>
<keyword evidence="6 18" id="KW-0812">Transmembrane</keyword>
<dbReference type="GO" id="GO:0050660">
    <property type="term" value="F:flavin adenine dinucleotide binding"/>
    <property type="evidence" value="ECO:0007669"/>
    <property type="project" value="InterPro"/>
</dbReference>
<feature type="domain" description="Ion transport" evidence="20">
    <location>
        <begin position="13"/>
        <end position="144"/>
    </location>
</feature>
<keyword evidence="5 17" id="KW-0285">Flavoprotein</keyword>
<keyword evidence="12 18" id="KW-0472">Membrane</keyword>
<keyword evidence="10 17" id="KW-0560">Oxidoreductase</keyword>
<dbReference type="EC" id="1.3.8.6" evidence="15"/>
<evidence type="ECO:0000256" key="9">
    <source>
        <dbReference type="ARBA" id="ARBA00022989"/>
    </source>
</evidence>
<dbReference type="OrthoDB" id="435240at2759"/>
<evidence type="ECO:0000256" key="5">
    <source>
        <dbReference type="ARBA" id="ARBA00022630"/>
    </source>
</evidence>
<feature type="non-terminal residue" evidence="23">
    <location>
        <position position="1"/>
    </location>
</feature>
<feature type="transmembrane region" description="Helical" evidence="18">
    <location>
        <begin position="6"/>
        <end position="23"/>
    </location>
</feature>
<dbReference type="Gene3D" id="2.40.110.10">
    <property type="entry name" value="Butyryl-CoA Dehydrogenase, subunit A, domain 2"/>
    <property type="match status" value="1"/>
</dbReference>
<dbReference type="SUPFAM" id="SSF56645">
    <property type="entry name" value="Acyl-CoA dehydrogenase NM domain-like"/>
    <property type="match status" value="1"/>
</dbReference>
<comment type="catalytic activity">
    <reaction evidence="16">
        <text>glutaryl-CoA + oxidized [electron-transfer flavoprotein] + 2 H(+) = (2E)-butenoyl-CoA + reduced [electron-transfer flavoprotein] + CO2</text>
        <dbReference type="Rhea" id="RHEA:13389"/>
        <dbReference type="Rhea" id="RHEA-COMP:10685"/>
        <dbReference type="Rhea" id="RHEA-COMP:10686"/>
        <dbReference type="ChEBI" id="CHEBI:15378"/>
        <dbReference type="ChEBI" id="CHEBI:16526"/>
        <dbReference type="ChEBI" id="CHEBI:57332"/>
        <dbReference type="ChEBI" id="CHEBI:57378"/>
        <dbReference type="ChEBI" id="CHEBI:57692"/>
        <dbReference type="ChEBI" id="CHEBI:58307"/>
        <dbReference type="EC" id="1.3.8.6"/>
    </reaction>
</comment>
<dbReference type="AlphaFoldDB" id="A0A177AUI4"/>
<organism evidence="23 24">
    <name type="scientific">Intoshia linei</name>
    <dbReference type="NCBI Taxonomy" id="1819745"/>
    <lineage>
        <taxon>Eukaryota</taxon>
        <taxon>Metazoa</taxon>
        <taxon>Spiralia</taxon>
        <taxon>Lophotrochozoa</taxon>
        <taxon>Mesozoa</taxon>
        <taxon>Orthonectida</taxon>
        <taxon>Rhopaluridae</taxon>
        <taxon>Intoshia</taxon>
    </lineage>
</organism>
<dbReference type="PANTHER" id="PTHR42807">
    <property type="entry name" value="GLUTARYL-COA DEHYDROGENASE, MITOCHONDRIAL"/>
    <property type="match status" value="1"/>
</dbReference>
<evidence type="ECO:0000256" key="7">
    <source>
        <dbReference type="ARBA" id="ARBA00022827"/>
    </source>
</evidence>
<evidence type="ECO:0000256" key="1">
    <source>
        <dbReference type="ARBA" id="ARBA00001974"/>
    </source>
</evidence>
<dbReference type="InterPro" id="IPR052033">
    <property type="entry name" value="Glutaryl-CoA_DH_mitochondrial"/>
</dbReference>
<accession>A0A177AUI4</accession>
<dbReference type="InterPro" id="IPR013786">
    <property type="entry name" value="AcylCoA_DH/ox_N"/>
</dbReference>
<evidence type="ECO:0000256" key="3">
    <source>
        <dbReference type="ARBA" id="ARBA00004305"/>
    </source>
</evidence>
<comment type="pathway">
    <text evidence="13">Amino-acid metabolism; lysine degradation.</text>
</comment>
<dbReference type="GO" id="GO:0004361">
    <property type="term" value="F:glutaryl-CoA dehydrogenase activity"/>
    <property type="evidence" value="ECO:0007669"/>
    <property type="project" value="UniProtKB-EC"/>
</dbReference>
<dbReference type="InterPro" id="IPR005821">
    <property type="entry name" value="Ion_trans_dom"/>
</dbReference>
<dbReference type="FunFam" id="2.40.110.10:FF:000008">
    <property type="entry name" value="Glutaryl-CoA dehydrogenase, mitochondrial"/>
    <property type="match status" value="1"/>
</dbReference>
<feature type="domain" description="Acyl-CoA dehydrogenase/oxidase C-terminal" evidence="19">
    <location>
        <begin position="470"/>
        <end position="616"/>
    </location>
</feature>
<dbReference type="GO" id="GO:0005743">
    <property type="term" value="C:mitochondrial inner membrane"/>
    <property type="evidence" value="ECO:0007669"/>
    <property type="project" value="TreeGrafter"/>
</dbReference>
<evidence type="ECO:0000259" key="22">
    <source>
        <dbReference type="Pfam" id="PF02771"/>
    </source>
</evidence>
<dbReference type="GO" id="GO:0033539">
    <property type="term" value="P:fatty acid beta-oxidation using acyl-CoA dehydrogenase"/>
    <property type="evidence" value="ECO:0007669"/>
    <property type="project" value="TreeGrafter"/>
</dbReference>
<protein>
    <recommendedName>
        <fullName evidence="15">glutaryl-CoA dehydrogenase (ETF)</fullName>
        <ecNumber evidence="15">1.3.8.6</ecNumber>
    </recommendedName>
</protein>
<evidence type="ECO:0000256" key="15">
    <source>
        <dbReference type="ARBA" id="ARBA00039033"/>
    </source>
</evidence>
<dbReference type="PANTHER" id="PTHR42807:SF1">
    <property type="entry name" value="GLUTARYL-COA DEHYDROGENASE, MITOCHONDRIAL"/>
    <property type="match status" value="1"/>
</dbReference>
<evidence type="ECO:0000256" key="4">
    <source>
        <dbReference type="ARBA" id="ARBA00009347"/>
    </source>
</evidence>
<evidence type="ECO:0000256" key="13">
    <source>
        <dbReference type="ARBA" id="ARBA00037899"/>
    </source>
</evidence>
<evidence type="ECO:0000256" key="17">
    <source>
        <dbReference type="RuleBase" id="RU362125"/>
    </source>
</evidence>
<dbReference type="GO" id="GO:0005759">
    <property type="term" value="C:mitochondrial matrix"/>
    <property type="evidence" value="ECO:0007669"/>
    <property type="project" value="UniProtKB-SubCell"/>
</dbReference>
<name>A0A177AUI4_9BILA</name>
<feature type="transmembrane region" description="Helical" evidence="18">
    <location>
        <begin position="111"/>
        <end position="134"/>
    </location>
</feature>
<dbReference type="FunFam" id="1.10.540.10:FF:000003">
    <property type="entry name" value="glutaryl-CoA dehydrogenase, mitochondrial"/>
    <property type="match status" value="1"/>
</dbReference>
<dbReference type="Gene3D" id="1.20.140.10">
    <property type="entry name" value="Butyryl-CoA Dehydrogenase, subunit A, domain 3"/>
    <property type="match status" value="1"/>
</dbReference>
<keyword evidence="11" id="KW-0496">Mitochondrion</keyword>
<dbReference type="Proteomes" id="UP000078046">
    <property type="component" value="Unassembled WGS sequence"/>
</dbReference>
<dbReference type="FunFam" id="1.20.140.10:FF:000006">
    <property type="entry name" value="Glutaryl-CoA dehydrogenase, mitochondrial"/>
    <property type="match status" value="1"/>
</dbReference>
<feature type="domain" description="Acyl-CoA dehydrogenase/oxidase N-terminal" evidence="22">
    <location>
        <begin position="250"/>
        <end position="361"/>
    </location>
</feature>
<dbReference type="Pfam" id="PF00441">
    <property type="entry name" value="Acyl-CoA_dh_1"/>
    <property type="match status" value="1"/>
</dbReference>
<keyword evidence="9 18" id="KW-1133">Transmembrane helix</keyword>
<dbReference type="InterPro" id="IPR009100">
    <property type="entry name" value="AcylCoA_DH/oxidase_NM_dom_sf"/>
</dbReference>
<evidence type="ECO:0000256" key="8">
    <source>
        <dbReference type="ARBA" id="ARBA00022946"/>
    </source>
</evidence>
<dbReference type="SUPFAM" id="SSF47203">
    <property type="entry name" value="Acyl-CoA dehydrogenase C-terminal domain-like"/>
    <property type="match status" value="1"/>
</dbReference>
<feature type="transmembrane region" description="Helical" evidence="18">
    <location>
        <begin position="43"/>
        <end position="65"/>
    </location>
</feature>
<evidence type="ECO:0000256" key="16">
    <source>
        <dbReference type="ARBA" id="ARBA00049493"/>
    </source>
</evidence>
<evidence type="ECO:0000256" key="18">
    <source>
        <dbReference type="SAM" id="Phobius"/>
    </source>
</evidence>
<dbReference type="InterPro" id="IPR046373">
    <property type="entry name" value="Acyl-CoA_Oxase/DH_mid-dom_sf"/>
</dbReference>
<keyword evidence="7 17" id="KW-0274">FAD</keyword>
<evidence type="ECO:0000259" key="19">
    <source>
        <dbReference type="Pfam" id="PF00441"/>
    </source>
</evidence>
<dbReference type="EMBL" id="LWCA01001198">
    <property type="protein sequence ID" value="OAF65659.1"/>
    <property type="molecule type" value="Genomic_DNA"/>
</dbReference>
<reference evidence="23 24" key="1">
    <citation type="submission" date="2016-04" db="EMBL/GenBank/DDBJ databases">
        <title>The genome of Intoshia linei affirms orthonectids as highly simplified spiralians.</title>
        <authorList>
            <person name="Mikhailov K.V."/>
            <person name="Slusarev G.S."/>
            <person name="Nikitin M.A."/>
            <person name="Logacheva M.D."/>
            <person name="Penin A."/>
            <person name="Aleoshin V."/>
            <person name="Panchin Y.V."/>
        </authorList>
    </citation>
    <scope>NUCLEOTIDE SEQUENCE [LARGE SCALE GENOMIC DNA]</scope>
    <source>
        <strain evidence="23">Intl2013</strain>
        <tissue evidence="23">Whole animal</tissue>
    </source>
</reference>
<dbReference type="GO" id="GO:0005216">
    <property type="term" value="F:monoatomic ion channel activity"/>
    <property type="evidence" value="ECO:0007669"/>
    <property type="project" value="InterPro"/>
</dbReference>
<sequence length="623" mass="70798">FWQWQICPALALLLTWVELLLFMRKLAKFGIYIVMFTEILETFFEFFPIFSIAIIAFSVTFYVLLSNVAGFTTIWLSLVRVLVLLIGEFDFTSMFYDEVNPIRKEHVTTSYIIFVIFVITMTILLSNLLVGLAVDDIKAVQEQANLKRLSMQIDLTMDVENFLHVNFRRYFIKSKFPIYPHKRKGIFWSIFSYNITVDSITRQLNPELNKIEQLQDEVNDIHESIAKLRYPNNISTFNWEDAFNINDQLTSEERQISNEMKKYCNERLRPDIVMSNRMGLFRKQIMNEMGKLGMLGVTIKGYGCAGASSVAYGLIANQLERVDSSYRSALSVQSSLVMHPIHEFGTEDQKKYYLPLLASGEYIGAFGLTEPDYGSDPGSMNTRAKYDENSKCYILNGTKSWITNAPIAHVLIVWAKLDDKIRGFIIDRDLNGISTPEIEGKFSLRASVTGQIILDNVAVSKDKILPNIMGLKAPFSCLNNARYGIAWGALGAAQECFEIARQYTLDRIQFDKPLASRQLIQKKFADMLTEISIGLQACLRAGRLKDDNSLSSDLISLLKRNSCMKSLNIAREARDILGANGVCDEYHIIRHAMNLESVNTYEGTSDIHALILGRAITGHQAFK</sequence>
<evidence type="ECO:0000256" key="6">
    <source>
        <dbReference type="ARBA" id="ARBA00022692"/>
    </source>
</evidence>
<evidence type="ECO:0000313" key="24">
    <source>
        <dbReference type="Proteomes" id="UP000078046"/>
    </source>
</evidence>